<comment type="subcellular location">
    <subcellularLocation>
        <location evidence="1">Nucleus</location>
    </subcellularLocation>
</comment>
<dbReference type="PANTHER" id="PTHR11669:SF1">
    <property type="entry name" value="REPLICATION FACTOR C SUBUNIT 3"/>
    <property type="match status" value="1"/>
</dbReference>
<sequence>MSLWVDKYRPRSLDDLHYHEALSARLKSLAATGDFPHILFYGPSGAGKKTRIMCVLRELYGVGVEKLRIDQRVFVTPSNRKLDVNVVQSNYHIELTPSDVGNYDRVVIQDILKEIAQTQQVDLNAKQRFKVVIINEADALTRDAQAALRRTMEKYMTNMRLILCANSTSKIIAPIRSRCLLVRVAAPTDDEMSRVLHHVAKKERFSLPDTAAQSIISSSEGNLRKALLVFEAMKMQKPDLSGSIDVAKPDWETYIATVAAAIMKEQSAQRLLEVRGKIYELLSHCIPPGVVLKTLAERLVDLVDPEIKPQVIHWAAYYELRMRMGAKKIFHIEAFIAKFMMVQKNYLLQGVAQNMEMDMDF</sequence>
<dbReference type="FunFam" id="3.40.50.300:FF:000136">
    <property type="entry name" value="Replication factor C subunit 5"/>
    <property type="match status" value="1"/>
</dbReference>
<gene>
    <name evidence="7" type="ORF">MKK02DRAFT_42292</name>
</gene>
<proteinExistence type="inferred from homology"/>
<dbReference type="SUPFAM" id="SSF48019">
    <property type="entry name" value="post-AAA+ oligomerization domain-like"/>
    <property type="match status" value="1"/>
</dbReference>
<evidence type="ECO:0000259" key="6">
    <source>
        <dbReference type="SMART" id="SM00382"/>
    </source>
</evidence>
<dbReference type="PANTHER" id="PTHR11669">
    <property type="entry name" value="REPLICATION FACTOR C / DNA POLYMERASE III GAMMA-TAU SUBUNIT"/>
    <property type="match status" value="1"/>
</dbReference>
<dbReference type="FunFam" id="1.10.8.60:FF:000030">
    <property type="entry name" value="replication factor C subunit 3"/>
    <property type="match status" value="1"/>
</dbReference>
<dbReference type="GO" id="GO:0031391">
    <property type="term" value="C:Elg1 RFC-like complex"/>
    <property type="evidence" value="ECO:0007669"/>
    <property type="project" value="TreeGrafter"/>
</dbReference>
<comment type="similarity">
    <text evidence="2">Belongs to the activator 1 small subunits family.</text>
</comment>
<keyword evidence="3" id="KW-0235">DNA replication</keyword>
<evidence type="ECO:0000313" key="7">
    <source>
        <dbReference type="EMBL" id="KAI9637913.1"/>
    </source>
</evidence>
<evidence type="ECO:0000256" key="5">
    <source>
        <dbReference type="ARBA" id="ARBA00070185"/>
    </source>
</evidence>
<evidence type="ECO:0000256" key="3">
    <source>
        <dbReference type="ARBA" id="ARBA00022705"/>
    </source>
</evidence>
<comment type="caution">
    <text evidence="7">The sequence shown here is derived from an EMBL/GenBank/DDBJ whole genome shotgun (WGS) entry which is preliminary data.</text>
</comment>
<dbReference type="Gene3D" id="1.20.272.10">
    <property type="match status" value="1"/>
</dbReference>
<dbReference type="InterPro" id="IPR027417">
    <property type="entry name" value="P-loop_NTPase"/>
</dbReference>
<dbReference type="GO" id="GO:0006281">
    <property type="term" value="P:DNA repair"/>
    <property type="evidence" value="ECO:0007669"/>
    <property type="project" value="UniProtKB-ARBA"/>
</dbReference>
<dbReference type="GO" id="GO:0006271">
    <property type="term" value="P:DNA strand elongation involved in DNA replication"/>
    <property type="evidence" value="ECO:0007669"/>
    <property type="project" value="UniProtKB-ARBA"/>
</dbReference>
<dbReference type="SUPFAM" id="SSF52540">
    <property type="entry name" value="P-loop containing nucleoside triphosphate hydrolases"/>
    <property type="match status" value="1"/>
</dbReference>
<dbReference type="RefSeq" id="XP_052947690.1">
    <property type="nucleotide sequence ID" value="XM_053091919.1"/>
</dbReference>
<dbReference type="InterPro" id="IPR008921">
    <property type="entry name" value="DNA_pol3_clamp-load_cplx_C"/>
</dbReference>
<dbReference type="Pfam" id="PF13177">
    <property type="entry name" value="DNA_pol3_delta2"/>
    <property type="match status" value="1"/>
</dbReference>
<dbReference type="CDD" id="cd00009">
    <property type="entry name" value="AAA"/>
    <property type="match status" value="1"/>
</dbReference>
<dbReference type="FunFam" id="1.20.272.10:FF:000002">
    <property type="entry name" value="Replication factor C subunit 3"/>
    <property type="match status" value="1"/>
</dbReference>
<protein>
    <recommendedName>
        <fullName evidence="5">Replication factor C subunit 5</fullName>
    </recommendedName>
</protein>
<dbReference type="SMART" id="SM00382">
    <property type="entry name" value="AAA"/>
    <property type="match status" value="1"/>
</dbReference>
<evidence type="ECO:0000256" key="2">
    <source>
        <dbReference type="ARBA" id="ARBA00005378"/>
    </source>
</evidence>
<dbReference type="GO" id="GO:0003677">
    <property type="term" value="F:DNA binding"/>
    <property type="evidence" value="ECO:0007669"/>
    <property type="project" value="InterPro"/>
</dbReference>
<dbReference type="InterPro" id="IPR050238">
    <property type="entry name" value="DNA_Rep/Repair_Clamp_Loader"/>
</dbReference>
<dbReference type="EMBL" id="JAKWFO010000003">
    <property type="protein sequence ID" value="KAI9637913.1"/>
    <property type="molecule type" value="Genomic_DNA"/>
</dbReference>
<dbReference type="Gene3D" id="1.10.8.60">
    <property type="match status" value="1"/>
</dbReference>
<organism evidence="7 8">
    <name type="scientific">Dioszegia hungarica</name>
    <dbReference type="NCBI Taxonomy" id="4972"/>
    <lineage>
        <taxon>Eukaryota</taxon>
        <taxon>Fungi</taxon>
        <taxon>Dikarya</taxon>
        <taxon>Basidiomycota</taxon>
        <taxon>Agaricomycotina</taxon>
        <taxon>Tremellomycetes</taxon>
        <taxon>Tremellales</taxon>
        <taxon>Bulleribasidiaceae</taxon>
        <taxon>Dioszegia</taxon>
    </lineage>
</organism>
<dbReference type="Proteomes" id="UP001164286">
    <property type="component" value="Unassembled WGS sequence"/>
</dbReference>
<dbReference type="Pfam" id="PF21960">
    <property type="entry name" value="RCF1-5-like_lid"/>
    <property type="match status" value="1"/>
</dbReference>
<dbReference type="Gene3D" id="3.40.50.300">
    <property type="entry name" value="P-loop containing nucleotide triphosphate hydrolases"/>
    <property type="match status" value="1"/>
</dbReference>
<dbReference type="GO" id="GO:0005663">
    <property type="term" value="C:DNA replication factor C complex"/>
    <property type="evidence" value="ECO:0007669"/>
    <property type="project" value="TreeGrafter"/>
</dbReference>
<dbReference type="GO" id="GO:0003689">
    <property type="term" value="F:DNA clamp loader activity"/>
    <property type="evidence" value="ECO:0007669"/>
    <property type="project" value="TreeGrafter"/>
</dbReference>
<feature type="domain" description="AAA+ ATPase" evidence="6">
    <location>
        <begin position="34"/>
        <end position="187"/>
    </location>
</feature>
<evidence type="ECO:0000256" key="1">
    <source>
        <dbReference type="ARBA" id="ARBA00004123"/>
    </source>
</evidence>
<name>A0AA38HB71_9TREE</name>
<dbReference type="InterPro" id="IPR003593">
    <property type="entry name" value="AAA+_ATPase"/>
</dbReference>
<dbReference type="AlphaFoldDB" id="A0AA38HB71"/>
<keyword evidence="8" id="KW-1185">Reference proteome</keyword>
<dbReference type="GO" id="GO:0031389">
    <property type="term" value="C:Rad17 RFC-like complex"/>
    <property type="evidence" value="ECO:0007669"/>
    <property type="project" value="TreeGrafter"/>
</dbReference>
<evidence type="ECO:0000313" key="8">
    <source>
        <dbReference type="Proteomes" id="UP001164286"/>
    </source>
</evidence>
<keyword evidence="4" id="KW-0539">Nucleus</keyword>
<reference evidence="7" key="1">
    <citation type="journal article" date="2022" name="G3 (Bethesda)">
        <title>High quality genome of the basidiomycete yeast Dioszegia hungarica PDD-24b-2 isolated from cloud water.</title>
        <authorList>
            <person name="Jarrige D."/>
            <person name="Haridas S."/>
            <person name="Bleykasten-Grosshans C."/>
            <person name="Joly M."/>
            <person name="Nadalig T."/>
            <person name="Sancelme M."/>
            <person name="Vuilleumier S."/>
            <person name="Grigoriev I.V."/>
            <person name="Amato P."/>
            <person name="Bringel F."/>
        </authorList>
    </citation>
    <scope>NUCLEOTIDE SEQUENCE</scope>
    <source>
        <strain evidence="7">PDD-24b-2</strain>
    </source>
</reference>
<dbReference type="Pfam" id="PF22534">
    <property type="entry name" value="RFC_C"/>
    <property type="match status" value="1"/>
</dbReference>
<dbReference type="GeneID" id="77731124"/>
<evidence type="ECO:0000256" key="4">
    <source>
        <dbReference type="ARBA" id="ARBA00023242"/>
    </source>
</evidence>
<dbReference type="GO" id="GO:0031390">
    <property type="term" value="C:Ctf18 RFC-like complex"/>
    <property type="evidence" value="ECO:0007669"/>
    <property type="project" value="TreeGrafter"/>
</dbReference>
<accession>A0AA38HB71</accession>